<reference evidence="2" key="1">
    <citation type="journal article" date="2012" name="PLoS ONE">
        <title>The Mitochondrial Genome of the Lycophyte Huperzia squarrosa: The Most Archaic Form in Vascular Plants.</title>
        <authorList>
            <person name="Liu Y."/>
            <person name="Wang B."/>
            <person name="Cui P."/>
            <person name="Li L."/>
            <person name="Xue J.Y."/>
            <person name="Yu J."/>
            <person name="Qiu Y.L."/>
        </authorList>
    </citation>
    <scope>NUCLEOTIDE SEQUENCE</scope>
</reference>
<geneLocation type="mitochondrion" evidence="2"/>
<organism evidence="2">
    <name type="scientific">Phlegmariurus squarrosus</name>
    <name type="common">Rock tassel fern</name>
    <name type="synonym">Lycopodium squarrosum</name>
    <dbReference type="NCBI Taxonomy" id="73615"/>
    <lineage>
        <taxon>Eukaryota</taxon>
        <taxon>Viridiplantae</taxon>
        <taxon>Streptophyta</taxon>
        <taxon>Embryophyta</taxon>
        <taxon>Tracheophyta</taxon>
        <taxon>Lycopodiopsida</taxon>
        <taxon>Lycopodiales</taxon>
        <taxon>Lycopodiaceae</taxon>
        <taxon>Huperzioideae</taxon>
        <taxon>Phlegmariurus</taxon>
    </lineage>
</organism>
<keyword evidence="2" id="KW-0496">Mitochondrion</keyword>
<name>H9M8C6_PHLSQ</name>
<dbReference type="AlphaFoldDB" id="H9M8C6"/>
<evidence type="ECO:0000256" key="1">
    <source>
        <dbReference type="SAM" id="SignalP"/>
    </source>
</evidence>
<keyword evidence="1" id="KW-0732">Signal</keyword>
<evidence type="ECO:0008006" key="3">
    <source>
        <dbReference type="Google" id="ProtNLM"/>
    </source>
</evidence>
<protein>
    <recommendedName>
        <fullName evidence="3">Secreted protein</fullName>
    </recommendedName>
</protein>
<proteinExistence type="predicted"/>
<feature type="chain" id="PRO_5003622511" description="Secreted protein" evidence="1">
    <location>
        <begin position="23"/>
        <end position="101"/>
    </location>
</feature>
<sequence>MRRGPATLMVSIFSAVPCKAAALILFCRQKGFAGGGGGVGRFRFYPTSRQPPCGHHPICLSRLYSISSPRFRIHLLRRTLPVICLLLGRGDPFLCKAGVLV</sequence>
<accession>H9M8C6</accession>
<dbReference type="GeneID" id="12354410"/>
<gene>
    <name evidence="2" type="primary">ORF101_4</name>
    <name evidence="2" type="ORF">HusqMp93</name>
</gene>
<evidence type="ECO:0000313" key="2">
    <source>
        <dbReference type="EMBL" id="AEV55833.1"/>
    </source>
</evidence>
<dbReference type="EMBL" id="JQ002659">
    <property type="protein sequence ID" value="AEV55833.1"/>
    <property type="molecule type" value="Genomic_DNA"/>
</dbReference>
<feature type="signal peptide" evidence="1">
    <location>
        <begin position="1"/>
        <end position="22"/>
    </location>
</feature>
<dbReference type="RefSeq" id="YP_006234334.1">
    <property type="nucleotide sequence ID" value="NC_017755.1"/>
</dbReference>